<dbReference type="InterPro" id="IPR036890">
    <property type="entry name" value="HATPase_C_sf"/>
</dbReference>
<evidence type="ECO:0000313" key="12">
    <source>
        <dbReference type="EMBL" id="TCS68898.1"/>
    </source>
</evidence>
<evidence type="ECO:0000256" key="9">
    <source>
        <dbReference type="SAM" id="Phobius"/>
    </source>
</evidence>
<dbReference type="Gene3D" id="1.10.287.130">
    <property type="match status" value="1"/>
</dbReference>
<feature type="domain" description="Histidine kinase" evidence="10">
    <location>
        <begin position="225"/>
        <end position="440"/>
    </location>
</feature>
<reference evidence="11 14" key="1">
    <citation type="journal article" date="2018" name="Int. J. Syst. Evol. Microbiol.">
        <title>Draft Genome Sequence of Faecalimonas umbilicata JCM 30896T, an Acetate-Producing Bacterium Isolated from Human Feces.</title>
        <authorList>
            <person name="Sakamoto M."/>
            <person name="Ikeyama N."/>
            <person name="Yuki M."/>
            <person name="Ohkuma M."/>
        </authorList>
    </citation>
    <scope>NUCLEOTIDE SEQUENCE [LARGE SCALE GENOMIC DNA]</scope>
    <source>
        <strain evidence="11 14">EGH7</strain>
    </source>
</reference>
<keyword evidence="5" id="KW-0808">Transferase</keyword>
<dbReference type="EMBL" id="BHEO01000002">
    <property type="protein sequence ID" value="GBU04314.1"/>
    <property type="molecule type" value="Genomic_DNA"/>
</dbReference>
<proteinExistence type="predicted"/>
<evidence type="ECO:0000256" key="1">
    <source>
        <dbReference type="ARBA" id="ARBA00000085"/>
    </source>
</evidence>
<dbReference type="SUPFAM" id="SSF47384">
    <property type="entry name" value="Homodimeric domain of signal transducing histidine kinase"/>
    <property type="match status" value="1"/>
</dbReference>
<dbReference type="CDD" id="cd00075">
    <property type="entry name" value="HATPase"/>
    <property type="match status" value="1"/>
</dbReference>
<dbReference type="FunFam" id="1.10.287.130:FF:000001">
    <property type="entry name" value="Two-component sensor histidine kinase"/>
    <property type="match status" value="1"/>
</dbReference>
<organism evidence="12 13">
    <name type="scientific">Faecalimonas umbilicata</name>
    <dbReference type="NCBI Taxonomy" id="1912855"/>
    <lineage>
        <taxon>Bacteria</taxon>
        <taxon>Bacillati</taxon>
        <taxon>Bacillota</taxon>
        <taxon>Clostridia</taxon>
        <taxon>Lachnospirales</taxon>
        <taxon>Lachnospiraceae</taxon>
        <taxon>Faecalimonas</taxon>
    </lineage>
</organism>
<evidence type="ECO:0000256" key="7">
    <source>
        <dbReference type="ARBA" id="ARBA00023012"/>
    </source>
</evidence>
<gene>
    <name evidence="12" type="ORF">EDD74_106102</name>
    <name evidence="11" type="ORF">FAEUMB_08550</name>
</gene>
<accession>A0A4R3JQ50</accession>
<dbReference type="CDD" id="cd00082">
    <property type="entry name" value="HisKA"/>
    <property type="match status" value="1"/>
</dbReference>
<keyword evidence="9" id="KW-0812">Transmembrane</keyword>
<evidence type="ECO:0000256" key="4">
    <source>
        <dbReference type="ARBA" id="ARBA00022553"/>
    </source>
</evidence>
<keyword evidence="7" id="KW-0902">Two-component regulatory system</keyword>
<dbReference type="PRINTS" id="PR00344">
    <property type="entry name" value="BCTRLSENSOR"/>
</dbReference>
<dbReference type="InterPro" id="IPR050351">
    <property type="entry name" value="BphY/WalK/GraS-like"/>
</dbReference>
<dbReference type="EC" id="2.7.13.3" evidence="3"/>
<dbReference type="SMART" id="SM00387">
    <property type="entry name" value="HATPase_c"/>
    <property type="match status" value="1"/>
</dbReference>
<dbReference type="InterPro" id="IPR003594">
    <property type="entry name" value="HATPase_dom"/>
</dbReference>
<dbReference type="InterPro" id="IPR005467">
    <property type="entry name" value="His_kinase_dom"/>
</dbReference>
<dbReference type="SMART" id="SM00388">
    <property type="entry name" value="HisKA"/>
    <property type="match status" value="1"/>
</dbReference>
<dbReference type="InterPro" id="IPR036097">
    <property type="entry name" value="HisK_dim/P_sf"/>
</dbReference>
<keyword evidence="14" id="KW-1185">Reference proteome</keyword>
<evidence type="ECO:0000313" key="11">
    <source>
        <dbReference type="EMBL" id="GBU04314.1"/>
    </source>
</evidence>
<dbReference type="PANTHER" id="PTHR45453">
    <property type="entry name" value="PHOSPHATE REGULON SENSOR PROTEIN PHOR"/>
    <property type="match status" value="1"/>
</dbReference>
<comment type="catalytic activity">
    <reaction evidence="1">
        <text>ATP + protein L-histidine = ADP + protein N-phospho-L-histidine.</text>
        <dbReference type="EC" id="2.7.13.3"/>
    </reaction>
</comment>
<dbReference type="Gene3D" id="3.30.565.10">
    <property type="entry name" value="Histidine kinase-like ATPase, C-terminal domain"/>
    <property type="match status" value="1"/>
</dbReference>
<evidence type="ECO:0000256" key="3">
    <source>
        <dbReference type="ARBA" id="ARBA00012438"/>
    </source>
</evidence>
<dbReference type="InterPro" id="IPR004358">
    <property type="entry name" value="Sig_transdc_His_kin-like_C"/>
</dbReference>
<dbReference type="GO" id="GO:0000155">
    <property type="term" value="F:phosphorelay sensor kinase activity"/>
    <property type="evidence" value="ECO:0007669"/>
    <property type="project" value="InterPro"/>
</dbReference>
<dbReference type="GO" id="GO:0005886">
    <property type="term" value="C:plasma membrane"/>
    <property type="evidence" value="ECO:0007669"/>
    <property type="project" value="TreeGrafter"/>
</dbReference>
<evidence type="ECO:0000313" key="13">
    <source>
        <dbReference type="Proteomes" id="UP000294613"/>
    </source>
</evidence>
<evidence type="ECO:0000256" key="5">
    <source>
        <dbReference type="ARBA" id="ARBA00022679"/>
    </source>
</evidence>
<dbReference type="GO" id="GO:0004721">
    <property type="term" value="F:phosphoprotein phosphatase activity"/>
    <property type="evidence" value="ECO:0007669"/>
    <property type="project" value="TreeGrafter"/>
</dbReference>
<evidence type="ECO:0000256" key="8">
    <source>
        <dbReference type="ARBA" id="ARBA00023136"/>
    </source>
</evidence>
<reference evidence="12 13" key="2">
    <citation type="submission" date="2019-03" db="EMBL/GenBank/DDBJ databases">
        <title>Genomic Encyclopedia of Type Strains, Phase IV (KMG-IV): sequencing the most valuable type-strain genomes for metagenomic binning, comparative biology and taxonomic classification.</title>
        <authorList>
            <person name="Goeker M."/>
        </authorList>
    </citation>
    <scope>NUCLEOTIDE SEQUENCE [LARGE SCALE GENOMIC DNA]</scope>
    <source>
        <strain evidence="12 13">DSM 103426</strain>
    </source>
</reference>
<dbReference type="PANTHER" id="PTHR45453:SF1">
    <property type="entry name" value="PHOSPHATE REGULON SENSOR PROTEIN PHOR"/>
    <property type="match status" value="1"/>
</dbReference>
<evidence type="ECO:0000313" key="14">
    <source>
        <dbReference type="Proteomes" id="UP000702954"/>
    </source>
</evidence>
<comment type="subcellular location">
    <subcellularLocation>
        <location evidence="2">Membrane</location>
    </subcellularLocation>
</comment>
<comment type="caution">
    <text evidence="12">The sequence shown here is derived from an EMBL/GenBank/DDBJ whole genome shotgun (WGS) entry which is preliminary data.</text>
</comment>
<name>A0A4R3JQ50_9FIRM</name>
<dbReference type="InterPro" id="IPR003661">
    <property type="entry name" value="HisK_dim/P_dom"/>
</dbReference>
<dbReference type="Pfam" id="PF02518">
    <property type="entry name" value="HATPase_c"/>
    <property type="match status" value="1"/>
</dbReference>
<dbReference type="Proteomes" id="UP000294613">
    <property type="component" value="Unassembled WGS sequence"/>
</dbReference>
<dbReference type="AlphaFoldDB" id="A0A4R3JQ50"/>
<keyword evidence="9" id="KW-1133">Transmembrane helix</keyword>
<keyword evidence="6 12" id="KW-0418">Kinase</keyword>
<dbReference type="FunFam" id="3.30.565.10:FF:000006">
    <property type="entry name" value="Sensor histidine kinase WalK"/>
    <property type="match status" value="1"/>
</dbReference>
<dbReference type="SUPFAM" id="SSF55874">
    <property type="entry name" value="ATPase domain of HSP90 chaperone/DNA topoisomerase II/histidine kinase"/>
    <property type="match status" value="1"/>
</dbReference>
<dbReference type="PROSITE" id="PS50109">
    <property type="entry name" value="HIS_KIN"/>
    <property type="match status" value="1"/>
</dbReference>
<sequence length="450" mass="50765">MRRKIQRSMCLVAFLALLISGILTVAAVYQQTVMNKTAELRQEAEYIQAAVDIAGEEYLNVMDNVQKSTRLTLVGQDGTVLYDSVQDDTTLENHKNRKEIKGAMENGRGEAVRTSDTLGQKTFYYAIRLQDGTVLRASQTIDNVLPTIRKLLPYIIGIFLLMVAGAYLLAKWQTKRLIDPINHLDLEHPLENDVYEELTPLLQGIDVQNREKEKAAEMRKEFSANVSHELKTPLTSISGYAEIMKNGLVRPEDMKGFSERIYNEASRLITLVEDIIKISKLDEKSIELEKQEVDLYLLVREICTRLAPQAEKKSIRFEVSGEHVSYNGIRQILDEMIYNLCENAVKYNVKGGKVSVWTGNTLEGPKVIVEDTGIGIPEEEKERVFERFYRVDKSHSRENGGTGLGLSIVKHGALLHDAKIQISSNLGKGTKIELIFGGDSRKETDSENDR</sequence>
<dbReference type="Proteomes" id="UP000702954">
    <property type="component" value="Unassembled WGS sequence"/>
</dbReference>
<dbReference type="Pfam" id="PF00512">
    <property type="entry name" value="HisKA"/>
    <property type="match status" value="1"/>
</dbReference>
<feature type="transmembrane region" description="Helical" evidence="9">
    <location>
        <begin position="151"/>
        <end position="170"/>
    </location>
</feature>
<dbReference type="GO" id="GO:0016036">
    <property type="term" value="P:cellular response to phosphate starvation"/>
    <property type="evidence" value="ECO:0007669"/>
    <property type="project" value="TreeGrafter"/>
</dbReference>
<evidence type="ECO:0000256" key="2">
    <source>
        <dbReference type="ARBA" id="ARBA00004370"/>
    </source>
</evidence>
<dbReference type="EMBL" id="SLZV01000006">
    <property type="protein sequence ID" value="TCS68898.1"/>
    <property type="molecule type" value="Genomic_DNA"/>
</dbReference>
<dbReference type="RefSeq" id="WP_116441252.1">
    <property type="nucleotide sequence ID" value="NZ_BHEO01000002.1"/>
</dbReference>
<protein>
    <recommendedName>
        <fullName evidence="3">histidine kinase</fullName>
        <ecNumber evidence="3">2.7.13.3</ecNumber>
    </recommendedName>
</protein>
<evidence type="ECO:0000259" key="10">
    <source>
        <dbReference type="PROSITE" id="PS50109"/>
    </source>
</evidence>
<keyword evidence="4" id="KW-0597">Phosphoprotein</keyword>
<keyword evidence="8 9" id="KW-0472">Membrane</keyword>
<evidence type="ECO:0000256" key="6">
    <source>
        <dbReference type="ARBA" id="ARBA00022777"/>
    </source>
</evidence>